<dbReference type="EMBL" id="JAKGAS010000002">
    <property type="protein sequence ID" value="MCF2947561.1"/>
    <property type="molecule type" value="Genomic_DNA"/>
</dbReference>
<reference evidence="1 2" key="1">
    <citation type="submission" date="2022-01" db="EMBL/GenBank/DDBJ databases">
        <title>Paraglaciecola sp. G1-23.</title>
        <authorList>
            <person name="Jin M.S."/>
            <person name="Han D.M."/>
            <person name="Kim H.M."/>
            <person name="Jeon C.O."/>
        </authorList>
    </citation>
    <scope>NUCLEOTIDE SEQUENCE [LARGE SCALE GENOMIC DNA]</scope>
    <source>
        <strain evidence="1 2">G1-23</strain>
    </source>
</reference>
<organism evidence="1 2">
    <name type="scientific">Paraglaciecola algarum</name>
    <dbReference type="NCBI Taxonomy" id="3050085"/>
    <lineage>
        <taxon>Bacteria</taxon>
        <taxon>Pseudomonadati</taxon>
        <taxon>Pseudomonadota</taxon>
        <taxon>Gammaproteobacteria</taxon>
        <taxon>Alteromonadales</taxon>
        <taxon>Alteromonadaceae</taxon>
        <taxon>Paraglaciecola</taxon>
    </lineage>
</organism>
<name>A0ABS9D7C1_9ALTE</name>
<gene>
    <name evidence="1" type="ORF">L0668_05535</name>
</gene>
<proteinExistence type="predicted"/>
<dbReference type="Proteomes" id="UP001521137">
    <property type="component" value="Unassembled WGS sequence"/>
</dbReference>
<evidence type="ECO:0000313" key="2">
    <source>
        <dbReference type="Proteomes" id="UP001521137"/>
    </source>
</evidence>
<dbReference type="InterPro" id="IPR027268">
    <property type="entry name" value="Peptidase_M4/M1_CTD_sf"/>
</dbReference>
<keyword evidence="2" id="KW-1185">Reference proteome</keyword>
<protein>
    <recommendedName>
        <fullName evidence="3">DUF1570 domain-containing protein</fullName>
    </recommendedName>
</protein>
<evidence type="ECO:0008006" key="3">
    <source>
        <dbReference type="Google" id="ProtNLM"/>
    </source>
</evidence>
<comment type="caution">
    <text evidence="1">The sequence shown here is derived from an EMBL/GenBank/DDBJ whole genome shotgun (WGS) entry which is preliminary data.</text>
</comment>
<sequence>MLMFIFLTFNLDGENIIEENSDIEAPDLVKLTPVQEIQESTKAKTKQGLPKKLLSPQGQFQVSQIHQCEIKVDAEVINNIRYTLSSFAQEMALQSSTHTLGNKLKVNVISANFKKATIDKWLEKVNIILSVYNELFDLKLTEALVIYLVILPDIESYHDVLASLSIDSSDSQGKYLSNSNFSFVAYRDEKQIGKTVAHELVHAINHALLGFHARWLNEGLAEYFKNIEYTKQDDVFEVSLDNYSRKKLPAPFSIADLVYAEQDWAPSKIDPTQRSRLYLSAKDHISYMVEFMDEANVVKQLMAEERKDRCSELSASEYLQIIEKDTLYFSETFDDWFSSKPEK</sequence>
<evidence type="ECO:0000313" key="1">
    <source>
        <dbReference type="EMBL" id="MCF2947561.1"/>
    </source>
</evidence>
<accession>A0ABS9D7C1</accession>
<dbReference type="Gene3D" id="1.10.390.10">
    <property type="entry name" value="Neutral Protease Domain 2"/>
    <property type="match status" value="1"/>
</dbReference>
<dbReference type="RefSeq" id="WP_235311082.1">
    <property type="nucleotide sequence ID" value="NZ_JAKGAS010000002.1"/>
</dbReference>